<dbReference type="WBParaSite" id="TCLT_0000444201-mRNA-1">
    <property type="protein sequence ID" value="TCLT_0000444201-mRNA-1"/>
    <property type="gene ID" value="TCLT_0000444201"/>
</dbReference>
<feature type="transmembrane region" description="Helical" evidence="1">
    <location>
        <begin position="66"/>
        <end position="84"/>
    </location>
</feature>
<sequence length="194" mass="21839">MGIQRIYIAERMMILTVFIAVFTQKGYTVLAKCIVVAQQQQQPSELSSDGSSEAIDKRISNGMRGINLQLGILISMIALLLVMAEYDTFHNFMSKQVVELLAIIATAMLSETVMMISTKSEQKESDSLAAPLYIDNEKVFENITDVESRWTKIISEATEAHQAKHYKQSLIMSQRPIVKYSDQGINVKLARQNM</sequence>
<gene>
    <name evidence="2" type="ORF">TCLT_LOCUS4431</name>
</gene>
<keyword evidence="3" id="KW-1185">Reference proteome</keyword>
<keyword evidence="1" id="KW-1133">Transmembrane helix</keyword>
<evidence type="ECO:0000313" key="3">
    <source>
        <dbReference type="Proteomes" id="UP000276776"/>
    </source>
</evidence>
<evidence type="ECO:0000313" key="4">
    <source>
        <dbReference type="WBParaSite" id="TCLT_0000444201-mRNA-1"/>
    </source>
</evidence>
<organism evidence="4">
    <name type="scientific">Thelazia callipaeda</name>
    <name type="common">Oriental eyeworm</name>
    <name type="synonym">Parasitic nematode</name>
    <dbReference type="NCBI Taxonomy" id="103827"/>
    <lineage>
        <taxon>Eukaryota</taxon>
        <taxon>Metazoa</taxon>
        <taxon>Ecdysozoa</taxon>
        <taxon>Nematoda</taxon>
        <taxon>Chromadorea</taxon>
        <taxon>Rhabditida</taxon>
        <taxon>Spirurina</taxon>
        <taxon>Spiruromorpha</taxon>
        <taxon>Thelazioidea</taxon>
        <taxon>Thelaziidae</taxon>
        <taxon>Thelazia</taxon>
    </lineage>
</organism>
<proteinExistence type="predicted"/>
<name>A0A0N5CVU2_THECL</name>
<reference evidence="2 3" key="2">
    <citation type="submission" date="2018-11" db="EMBL/GenBank/DDBJ databases">
        <authorList>
            <consortium name="Pathogen Informatics"/>
        </authorList>
    </citation>
    <scope>NUCLEOTIDE SEQUENCE [LARGE SCALE GENOMIC DNA]</scope>
</reference>
<dbReference type="AlphaFoldDB" id="A0A0N5CVU2"/>
<accession>A0A0N5CVU2</accession>
<evidence type="ECO:0000256" key="1">
    <source>
        <dbReference type="SAM" id="Phobius"/>
    </source>
</evidence>
<dbReference type="EMBL" id="UYYF01004288">
    <property type="protein sequence ID" value="VDN01540.1"/>
    <property type="molecule type" value="Genomic_DNA"/>
</dbReference>
<protein>
    <submittedName>
        <fullName evidence="4">DUF2721 domain-containing protein</fullName>
    </submittedName>
</protein>
<reference evidence="4" key="1">
    <citation type="submission" date="2017-02" db="UniProtKB">
        <authorList>
            <consortium name="WormBaseParasite"/>
        </authorList>
    </citation>
    <scope>IDENTIFICATION</scope>
</reference>
<keyword evidence="1" id="KW-0472">Membrane</keyword>
<keyword evidence="1" id="KW-0812">Transmembrane</keyword>
<evidence type="ECO:0000313" key="2">
    <source>
        <dbReference type="EMBL" id="VDN01540.1"/>
    </source>
</evidence>
<dbReference type="OrthoDB" id="5872224at2759"/>
<dbReference type="Proteomes" id="UP000276776">
    <property type="component" value="Unassembled WGS sequence"/>
</dbReference>